<evidence type="ECO:0000256" key="1">
    <source>
        <dbReference type="ARBA" id="ARBA00022450"/>
    </source>
</evidence>
<dbReference type="PANTHER" id="PTHR45527">
    <property type="entry name" value="NONRIBOSOMAL PEPTIDE SYNTHETASE"/>
    <property type="match status" value="1"/>
</dbReference>
<dbReference type="InterPro" id="IPR010071">
    <property type="entry name" value="AA_adenyl_dom"/>
</dbReference>
<dbReference type="FunFam" id="3.40.50.980:FF:000001">
    <property type="entry name" value="Non-ribosomal peptide synthetase"/>
    <property type="match status" value="1"/>
</dbReference>
<dbReference type="InterPro" id="IPR000415">
    <property type="entry name" value="Nitroreductase-like"/>
</dbReference>
<dbReference type="GO" id="GO:0016491">
    <property type="term" value="F:oxidoreductase activity"/>
    <property type="evidence" value="ECO:0007669"/>
    <property type="project" value="InterPro"/>
</dbReference>
<dbReference type="EMBL" id="CAJOAY010004680">
    <property type="protein sequence ID" value="CAF4079356.1"/>
    <property type="molecule type" value="Genomic_DNA"/>
</dbReference>
<comment type="similarity">
    <text evidence="4">Belongs to the NRP synthetase family.</text>
</comment>
<dbReference type="InterPro" id="IPR020459">
    <property type="entry name" value="AMP-binding"/>
</dbReference>
<dbReference type="Gene3D" id="3.30.559.30">
    <property type="entry name" value="Nonribosomal peptide synthetase, condensation domain"/>
    <property type="match status" value="2"/>
</dbReference>
<reference evidence="7" key="1">
    <citation type="submission" date="2021-02" db="EMBL/GenBank/DDBJ databases">
        <authorList>
            <person name="Nowell W R."/>
        </authorList>
    </citation>
    <scope>NUCLEOTIDE SEQUENCE</scope>
</reference>
<dbReference type="Gene3D" id="1.10.1200.10">
    <property type="entry name" value="ACP-like"/>
    <property type="match status" value="1"/>
</dbReference>
<evidence type="ECO:0000256" key="2">
    <source>
        <dbReference type="ARBA" id="ARBA00022553"/>
    </source>
</evidence>
<keyword evidence="1" id="KW-0596">Phosphopantetheine</keyword>
<dbReference type="InterPro" id="IPR001242">
    <property type="entry name" value="Condensation_dom"/>
</dbReference>
<dbReference type="Gene3D" id="3.40.50.12780">
    <property type="entry name" value="N-terminal domain of ligase-like"/>
    <property type="match status" value="1"/>
</dbReference>
<dbReference type="Proteomes" id="UP000663881">
    <property type="component" value="Unassembled WGS sequence"/>
</dbReference>
<dbReference type="Pfam" id="PF00501">
    <property type="entry name" value="AMP-binding"/>
    <property type="match status" value="1"/>
</dbReference>
<dbReference type="InterPro" id="IPR036736">
    <property type="entry name" value="ACP-like_sf"/>
</dbReference>
<keyword evidence="3" id="KW-0436">Ligase</keyword>
<feature type="domain" description="AMP-dependent synthetase/ligase" evidence="5">
    <location>
        <begin position="610"/>
        <end position="957"/>
    </location>
</feature>
<dbReference type="InterPro" id="IPR057737">
    <property type="entry name" value="Condensation_MtbB-like"/>
</dbReference>
<dbReference type="Gene3D" id="3.30.559.10">
    <property type="entry name" value="Chloramphenicol acetyltransferase-like domain"/>
    <property type="match status" value="2"/>
</dbReference>
<dbReference type="InterPro" id="IPR042099">
    <property type="entry name" value="ANL_N_sf"/>
</dbReference>
<dbReference type="PROSITE" id="PS00455">
    <property type="entry name" value="AMP_BINDING"/>
    <property type="match status" value="1"/>
</dbReference>
<dbReference type="PANTHER" id="PTHR45527:SF10">
    <property type="entry name" value="PYOCHELIN SYNTHASE PCHF"/>
    <property type="match status" value="1"/>
</dbReference>
<evidence type="ECO:0000259" key="6">
    <source>
        <dbReference type="Pfam" id="PF00668"/>
    </source>
</evidence>
<dbReference type="SUPFAM" id="SSF55469">
    <property type="entry name" value="FMN-dependent nitroreductase-like"/>
    <property type="match status" value="1"/>
</dbReference>
<dbReference type="Gene3D" id="3.30.300.30">
    <property type="match status" value="3"/>
</dbReference>
<protein>
    <recommendedName>
        <fullName evidence="9">Non-ribosomal peptide synthetase</fullName>
    </recommendedName>
</protein>
<keyword evidence="2" id="KW-0597">Phosphoprotein</keyword>
<dbReference type="SUPFAM" id="SSF47336">
    <property type="entry name" value="ACP-like"/>
    <property type="match status" value="1"/>
</dbReference>
<evidence type="ECO:0000313" key="7">
    <source>
        <dbReference type="EMBL" id="CAF4079356.1"/>
    </source>
</evidence>
<dbReference type="PRINTS" id="PR00154">
    <property type="entry name" value="AMPBINDING"/>
</dbReference>
<dbReference type="Pfam" id="PF00668">
    <property type="entry name" value="Condensation"/>
    <property type="match status" value="2"/>
</dbReference>
<feature type="domain" description="Condensation" evidence="6">
    <location>
        <begin position="1652"/>
        <end position="2092"/>
    </location>
</feature>
<evidence type="ECO:0000256" key="4">
    <source>
        <dbReference type="ARBA" id="ARBA00029454"/>
    </source>
</evidence>
<dbReference type="CDD" id="cd19535">
    <property type="entry name" value="Cyc_NRPS"/>
    <property type="match status" value="1"/>
</dbReference>
<dbReference type="InterPro" id="IPR023213">
    <property type="entry name" value="CAT-like_dom_sf"/>
</dbReference>
<sequence length="2136" mass="247006">MTLISSCIVMKWNDDHLVAYIQSSNIGQNQIHEHCQTHLPPHMIPSKFIILDRFPLNSNGKVNRKGLPPPNRNAINIGLFFQYPTIVGHARVIGQATFVLEDGEGLLLQAGSCSVQKSNRNKSDFDSLLIIDESARYEYFSVTDLQQAYLIGREGFFDLGHVSTFAYSEYDLPSIFDIDRLEKALNYIVKRHEALRLRFPSNMEQVILEKVPYYKIAILNLTDVVSVEKLLLERRQELSHQVRPANQWPLFDIQATRFTMNKKNYIRLHISFDALILDNWSAILIFDQLNQLYLDTSIAFARLTLSYRDYVMALEEHKHTIDYENDKQYWINRLVSFPLGPSLPLSCLPNEIHIQRHCSSSLVLDKSPWQKLRQIITENNWTPAGFLVSVYAIVLSKWSENKHFALNLPVFNRLPIHPQVNEIAGDFTSILPLEINLNEPIILKQLIEIVQKQLWSDLAHLSYSGTTFIRDLMQKHNTREIVLPFVFTCGIDIGDISQKNTPQNTLFDEKPVYSINQTPQVYLDHIVHETGGQLFVQWIYVENLFSSEMIVDMHHTFINLLEKLATFDDMWHRPLFIALPFQQQERRSNFIRTQWKSNVKGKLLHSLVIEQAEQTPNAWAILSMQKHLTYKQLMNFVYSLAYHLQQHIIQSNQLIAILMKKGWQQIVACLAILLSGAAYLPLDIDSPYDRLLSLIDESNVKIILIQSDCQHVFPHLTTITVDTFTSNDYPKPFPMKQQSPTDLAYVIYTSGSTGKPKGVMISHQAVLNTVIDINTRLNISSKDRIFALSHMNFDLSVYDIFGMLIGGGAIVIPDYENYKNPQYWYDMIIKYHVTIWNSVPMLMQILIEHLKESYNPTQLRHILLSGDYISLSLPKSIQTTFGQQVTITSLGGATEASIWSIAYTLPKNIPQEWKSIPYGVPLRNQEYHIYDEYLDDCPEWVNGELYISGVGLAEGYWNDREKTERSFIIHPRTRQHLYRTGDYGRFIPDGYIEFIGRKDFQVKIHGHRIELGEIEYHLQQHTNIHQALVAFDKISQQLIGYILPETHSHNQNEFDQSETSLTDPIDRTSFKLARHGIQHQYKDEKSYPLTKPKLTETLINRYYARKSYRQFTNEIIETATIEYLLKKCFNNQNGDHKPLQILSFDALSQLLSVLTPINLSDQPLPKYRYASAGSLYPVQIYIELPALLNNISSGLYYHNPDRHSLELINSLINCNNIGTRLHLIGRSSAIAPLYGKTLASQFCVIETGYIMGLLQEEATKLGLVFTELTHNEAMGSVFDLAENDTHFCFEISSLVQQMFKNDYPQCIVYQKFPQKNKEQWFIYVCEKKSLISLDVAKRIMKEDIPLFFDTYDDTKIIFHDCQTAIFFVGQPMHRLNTGFIAHLIMDKAIAINIGTCPIGGDASFPIKIRDALSTIRAHLGTNEENILLHTLLIGKVTDEQKYERTISTVRSISDYNIALKTYLRDKLPPYMIPSYFMKVSAFPLNSNGKIDRTALPEISLSILQNVDTCVTANTPLEKAIVNIWENLLDKDRSNLSSNESKLNEWKQLSSNREKNASWTCISSSELSRPDIKTLSRVSTTANFFSLGGNSLLLIQLYQQYQSLFHFDSEVLTIRPFFEYNTIVEHAKLLEKIIDHDIETTQWQTLHINQGTASFAQERIFLDEQLRFSRKIAVYNELTVLRVTQGSLPIDRLSQALRYVLDKHKILQTSLIFDAEDSNLKQYIKNDHRSCLVVREQIFENENKLMNIICETTVNSDLLNLSNGHVFHCEILRQQKLTNENYDEKLINDSDILIIAFHHAVFDRSCAEIFFKDLVFAYNNNTTIYVDDDAFQYIDYAVYERSIDMEKSQNFWYSQLEEYNLKQSLRLPFDRHRSSTDQRSGLASVIHISFDNNISASFLNYASSHQLTPFQLGLATFYTFLFKLTHHQNDLCISGLSANRYRAELQNMIGMFVSTLPYRLQLDSDWSFDELVEHVQKKCLSVLEHSHYPLQHILTDFHVNQSNISFLETIFDFVTTSLNADQTSFDGAIVEQVSLHEWFEAAKFDFLIRFIYNPISDHILSCSFICCRDLFEEKTVTQMNRRFQSIFERLFSENSNVMQIDQAITSINKLSLILPEELREIETLIFFRQEITVNQGM</sequence>
<dbReference type="GO" id="GO:0031177">
    <property type="term" value="F:phosphopantetheine binding"/>
    <property type="evidence" value="ECO:0007669"/>
    <property type="project" value="TreeGrafter"/>
</dbReference>
<dbReference type="InterPro" id="IPR045851">
    <property type="entry name" value="AMP-bd_C_sf"/>
</dbReference>
<evidence type="ECO:0000259" key="5">
    <source>
        <dbReference type="Pfam" id="PF00501"/>
    </source>
</evidence>
<dbReference type="GO" id="GO:0043041">
    <property type="term" value="P:amino acid activation for nonribosomal peptide biosynthetic process"/>
    <property type="evidence" value="ECO:0007669"/>
    <property type="project" value="TreeGrafter"/>
</dbReference>
<name>A0A819TJI6_9BILA</name>
<dbReference type="InterPro" id="IPR020845">
    <property type="entry name" value="AMP-binding_CS"/>
</dbReference>
<dbReference type="Gene3D" id="3.40.109.10">
    <property type="entry name" value="NADH Oxidase"/>
    <property type="match status" value="1"/>
</dbReference>
<dbReference type="GO" id="GO:0005737">
    <property type="term" value="C:cytoplasm"/>
    <property type="evidence" value="ECO:0007669"/>
    <property type="project" value="TreeGrafter"/>
</dbReference>
<dbReference type="SUPFAM" id="SSF56801">
    <property type="entry name" value="Acetyl-CoA synthetase-like"/>
    <property type="match status" value="2"/>
</dbReference>
<evidence type="ECO:0008006" key="9">
    <source>
        <dbReference type="Google" id="ProtNLM"/>
    </source>
</evidence>
<comment type="caution">
    <text evidence="7">The sequence shown here is derived from an EMBL/GenBank/DDBJ whole genome shotgun (WGS) entry which is preliminary data.</text>
</comment>
<dbReference type="InterPro" id="IPR000873">
    <property type="entry name" value="AMP-dep_synth/lig_dom"/>
</dbReference>
<evidence type="ECO:0000313" key="8">
    <source>
        <dbReference type="Proteomes" id="UP000663881"/>
    </source>
</evidence>
<proteinExistence type="inferred from homology"/>
<evidence type="ECO:0000256" key="3">
    <source>
        <dbReference type="ARBA" id="ARBA00022598"/>
    </source>
</evidence>
<dbReference type="GO" id="GO:0044550">
    <property type="term" value="P:secondary metabolite biosynthetic process"/>
    <property type="evidence" value="ECO:0007669"/>
    <property type="project" value="TreeGrafter"/>
</dbReference>
<organism evidence="7 8">
    <name type="scientific">Adineta steineri</name>
    <dbReference type="NCBI Taxonomy" id="433720"/>
    <lineage>
        <taxon>Eukaryota</taxon>
        <taxon>Metazoa</taxon>
        <taxon>Spiralia</taxon>
        <taxon>Gnathifera</taxon>
        <taxon>Rotifera</taxon>
        <taxon>Eurotatoria</taxon>
        <taxon>Bdelloidea</taxon>
        <taxon>Adinetida</taxon>
        <taxon>Adinetidae</taxon>
        <taxon>Adineta</taxon>
    </lineage>
</organism>
<accession>A0A819TJI6</accession>
<dbReference type="NCBIfam" id="TIGR01733">
    <property type="entry name" value="AA-adenyl-dom"/>
    <property type="match status" value="1"/>
</dbReference>
<dbReference type="FunFam" id="3.40.50.12780:FF:000012">
    <property type="entry name" value="Non-ribosomal peptide synthetase"/>
    <property type="match status" value="1"/>
</dbReference>
<feature type="domain" description="Condensation" evidence="6">
    <location>
        <begin position="173"/>
        <end position="566"/>
    </location>
</feature>
<gene>
    <name evidence="7" type="ORF">OKA104_LOCUS34466</name>
</gene>
<dbReference type="CDD" id="cd02142">
    <property type="entry name" value="McbC_SagB-like_oxidoreductase"/>
    <property type="match status" value="1"/>
</dbReference>
<dbReference type="SUPFAM" id="SSF52777">
    <property type="entry name" value="CoA-dependent acyltransferases"/>
    <property type="match status" value="4"/>
</dbReference>